<sequence length="375" mass="39420">MTIAFLLTCYIQGQTVPGQYIISFNNNARRSFEENLNAVEALFAQGNGRNQVLHKFDSVLNGVSARLDKYTLEKVKALPNVDYIEEDSIVRTFATQNKAPWGLARVSQRSKLGYAPYTYNYDEKAGEGVNIYVLDTGVSIGHKDFEGRITWGTTTASQSQGNDDYRGHGTHCAGSAAGATYGVAKKANIVAVKVLRDDGTGYVSETVAGINWVVKNKSGVKGNVISLSLGGGFSESQNKAVNDAVDKGVITIVAAGNNNTDACNSSPSSALKAITVGSVDISDTKAASSNYGPCVDIHGPGVNIKSACIGSKTNACYMSGTSMATPHIAGLAATLLSQGISVRELEAKLKSLATSDVIQGLPADTVNLLGYNGIN</sequence>
<dbReference type="GO" id="GO:0005615">
    <property type="term" value="C:extracellular space"/>
    <property type="evidence" value="ECO:0007669"/>
    <property type="project" value="TreeGrafter"/>
</dbReference>
<dbReference type="PANTHER" id="PTHR43806:SF11">
    <property type="entry name" value="CEREVISIN-RELATED"/>
    <property type="match status" value="1"/>
</dbReference>
<keyword evidence="3 5" id="KW-0378">Hydrolase</keyword>
<dbReference type="InterPro" id="IPR037045">
    <property type="entry name" value="S8pro/Inhibitor_I9_sf"/>
</dbReference>
<dbReference type="GO" id="GO:0006508">
    <property type="term" value="P:proteolysis"/>
    <property type="evidence" value="ECO:0007669"/>
    <property type="project" value="UniProtKB-KW"/>
</dbReference>
<dbReference type="InterPro" id="IPR000209">
    <property type="entry name" value="Peptidase_S8/S53_dom"/>
</dbReference>
<evidence type="ECO:0000259" key="7">
    <source>
        <dbReference type="Pfam" id="PF00082"/>
    </source>
</evidence>
<dbReference type="InterPro" id="IPR010259">
    <property type="entry name" value="S8pro/Inhibitor_I9"/>
</dbReference>
<dbReference type="OrthoDB" id="206201at2759"/>
<organism evidence="9 10">
    <name type="scientific">Conidiobolus coronatus (strain ATCC 28846 / CBS 209.66 / NRRL 28638)</name>
    <name type="common">Delacroixia coronata</name>
    <dbReference type="NCBI Taxonomy" id="796925"/>
    <lineage>
        <taxon>Eukaryota</taxon>
        <taxon>Fungi</taxon>
        <taxon>Fungi incertae sedis</taxon>
        <taxon>Zoopagomycota</taxon>
        <taxon>Entomophthoromycotina</taxon>
        <taxon>Entomophthoromycetes</taxon>
        <taxon>Entomophthorales</taxon>
        <taxon>Ancylistaceae</taxon>
        <taxon>Conidiobolus</taxon>
    </lineage>
</organism>
<feature type="active site" description="Charge relay system" evidence="5">
    <location>
        <position position="135"/>
    </location>
</feature>
<dbReference type="AlphaFoldDB" id="A0A137P9Z0"/>
<dbReference type="Proteomes" id="UP000070444">
    <property type="component" value="Unassembled WGS sequence"/>
</dbReference>
<evidence type="ECO:0000256" key="4">
    <source>
        <dbReference type="ARBA" id="ARBA00022825"/>
    </source>
</evidence>
<dbReference type="Pfam" id="PF05922">
    <property type="entry name" value="Inhibitor_I9"/>
    <property type="match status" value="1"/>
</dbReference>
<comment type="similarity">
    <text evidence="1 5 6">Belongs to the peptidase S8 family.</text>
</comment>
<evidence type="ECO:0000256" key="5">
    <source>
        <dbReference type="PROSITE-ProRule" id="PRU01240"/>
    </source>
</evidence>
<evidence type="ECO:0000259" key="8">
    <source>
        <dbReference type="Pfam" id="PF05922"/>
    </source>
</evidence>
<dbReference type="FunFam" id="3.40.50.200:FF:000007">
    <property type="entry name" value="Subtilisin-like serine protease"/>
    <property type="match status" value="1"/>
</dbReference>
<keyword evidence="2 5" id="KW-0645">Protease</keyword>
<dbReference type="PROSITE" id="PS00138">
    <property type="entry name" value="SUBTILASE_SER"/>
    <property type="match status" value="1"/>
</dbReference>
<name>A0A137P9Z0_CONC2</name>
<reference evidence="9 10" key="1">
    <citation type="journal article" date="2015" name="Genome Biol. Evol.">
        <title>Phylogenomic analyses indicate that early fungi evolved digesting cell walls of algal ancestors of land plants.</title>
        <authorList>
            <person name="Chang Y."/>
            <person name="Wang S."/>
            <person name="Sekimoto S."/>
            <person name="Aerts A.L."/>
            <person name="Choi C."/>
            <person name="Clum A."/>
            <person name="LaButti K.M."/>
            <person name="Lindquist E.A."/>
            <person name="Yee Ngan C."/>
            <person name="Ohm R.A."/>
            <person name="Salamov A.A."/>
            <person name="Grigoriev I.V."/>
            <person name="Spatafora J.W."/>
            <person name="Berbee M.L."/>
        </authorList>
    </citation>
    <scope>NUCLEOTIDE SEQUENCE [LARGE SCALE GENOMIC DNA]</scope>
    <source>
        <strain evidence="9 10">NRRL 28638</strain>
    </source>
</reference>
<dbReference type="PRINTS" id="PR00723">
    <property type="entry name" value="SUBTILISIN"/>
</dbReference>
<feature type="active site" description="Charge relay system" evidence="5">
    <location>
        <position position="322"/>
    </location>
</feature>
<accession>A0A137P9Z0</accession>
<dbReference type="PROSITE" id="PS00136">
    <property type="entry name" value="SUBTILASE_ASP"/>
    <property type="match status" value="1"/>
</dbReference>
<dbReference type="InterPro" id="IPR015500">
    <property type="entry name" value="Peptidase_S8_subtilisin-rel"/>
</dbReference>
<feature type="domain" description="Inhibitor I9" evidence="8">
    <location>
        <begin position="19"/>
        <end position="92"/>
    </location>
</feature>
<feature type="domain" description="Peptidase S8/S53" evidence="7">
    <location>
        <begin position="126"/>
        <end position="353"/>
    </location>
</feature>
<dbReference type="SUPFAM" id="SSF54897">
    <property type="entry name" value="Protease propeptides/inhibitors"/>
    <property type="match status" value="1"/>
</dbReference>
<evidence type="ECO:0000313" key="9">
    <source>
        <dbReference type="EMBL" id="KXN71741.1"/>
    </source>
</evidence>
<evidence type="ECO:0000256" key="6">
    <source>
        <dbReference type="RuleBase" id="RU003355"/>
    </source>
</evidence>
<dbReference type="CDD" id="cd04077">
    <property type="entry name" value="Peptidases_S8_PCSK9_ProteinaseK_like"/>
    <property type="match status" value="1"/>
</dbReference>
<dbReference type="Pfam" id="PF00082">
    <property type="entry name" value="Peptidase_S8"/>
    <property type="match status" value="1"/>
</dbReference>
<evidence type="ECO:0000256" key="1">
    <source>
        <dbReference type="ARBA" id="ARBA00011073"/>
    </source>
</evidence>
<dbReference type="InterPro" id="IPR022398">
    <property type="entry name" value="Peptidase_S8_His-AS"/>
</dbReference>
<dbReference type="InterPro" id="IPR036852">
    <property type="entry name" value="Peptidase_S8/S53_dom_sf"/>
</dbReference>
<dbReference type="SUPFAM" id="SSF52743">
    <property type="entry name" value="Subtilisin-like"/>
    <property type="match status" value="1"/>
</dbReference>
<keyword evidence="10" id="KW-1185">Reference proteome</keyword>
<dbReference type="STRING" id="796925.A0A137P9Z0"/>
<evidence type="ECO:0000256" key="2">
    <source>
        <dbReference type="ARBA" id="ARBA00022670"/>
    </source>
</evidence>
<evidence type="ECO:0000313" key="10">
    <source>
        <dbReference type="Proteomes" id="UP000070444"/>
    </source>
</evidence>
<proteinExistence type="inferred from homology"/>
<protein>
    <submittedName>
        <fullName evidence="9">Subtilisin-like protein</fullName>
    </submittedName>
</protein>
<dbReference type="PROSITE" id="PS00137">
    <property type="entry name" value="SUBTILASE_HIS"/>
    <property type="match status" value="1"/>
</dbReference>
<dbReference type="InterPro" id="IPR023828">
    <property type="entry name" value="Peptidase_S8_Ser-AS"/>
</dbReference>
<dbReference type="Gene3D" id="3.30.70.80">
    <property type="entry name" value="Peptidase S8 propeptide/proteinase inhibitor I9"/>
    <property type="match status" value="1"/>
</dbReference>
<evidence type="ECO:0000256" key="3">
    <source>
        <dbReference type="ARBA" id="ARBA00022801"/>
    </source>
</evidence>
<dbReference type="EMBL" id="KQ964468">
    <property type="protein sequence ID" value="KXN71741.1"/>
    <property type="molecule type" value="Genomic_DNA"/>
</dbReference>
<dbReference type="Gene3D" id="3.40.50.200">
    <property type="entry name" value="Peptidase S8/S53 domain"/>
    <property type="match status" value="1"/>
</dbReference>
<dbReference type="InterPro" id="IPR050131">
    <property type="entry name" value="Peptidase_S8_subtilisin-like"/>
</dbReference>
<dbReference type="GO" id="GO:0004252">
    <property type="term" value="F:serine-type endopeptidase activity"/>
    <property type="evidence" value="ECO:0007669"/>
    <property type="project" value="UniProtKB-UniRule"/>
</dbReference>
<feature type="active site" description="Charge relay system" evidence="5">
    <location>
        <position position="168"/>
    </location>
</feature>
<dbReference type="PROSITE" id="PS51892">
    <property type="entry name" value="SUBTILASE"/>
    <property type="match status" value="1"/>
</dbReference>
<dbReference type="InterPro" id="IPR034193">
    <property type="entry name" value="PCSK9_ProteinaseK-like"/>
</dbReference>
<keyword evidence="4 5" id="KW-0720">Serine protease</keyword>
<dbReference type="InterPro" id="IPR023827">
    <property type="entry name" value="Peptidase_S8_Asp-AS"/>
</dbReference>
<dbReference type="OMA" id="NCIDIFA"/>
<gene>
    <name evidence="9" type="ORF">CONCODRAFT_169659</name>
</gene>
<dbReference type="PANTHER" id="PTHR43806">
    <property type="entry name" value="PEPTIDASE S8"/>
    <property type="match status" value="1"/>
</dbReference>